<evidence type="ECO:0000256" key="2">
    <source>
        <dbReference type="ARBA" id="ARBA00009152"/>
    </source>
</evidence>
<dbReference type="InterPro" id="IPR010140">
    <property type="entry name" value="Histidinol_P_phosphatase_HisJ"/>
</dbReference>
<keyword evidence="6 8" id="KW-0368">Histidine biosynthesis</keyword>
<dbReference type="NCBIfam" id="NF005996">
    <property type="entry name" value="PRK08123.1"/>
    <property type="match status" value="1"/>
</dbReference>
<dbReference type="PANTHER" id="PTHR21039:SF0">
    <property type="entry name" value="HISTIDINOL-PHOSPHATASE"/>
    <property type="match status" value="1"/>
</dbReference>
<dbReference type="EC" id="3.1.3.15" evidence="3 8"/>
<evidence type="ECO:0000256" key="6">
    <source>
        <dbReference type="ARBA" id="ARBA00023102"/>
    </source>
</evidence>
<comment type="pathway">
    <text evidence="1 8">Amino-acid biosynthesis; L-histidine biosynthesis; L-histidine from 5-phospho-alpha-D-ribose 1-diphosphate: step 8/9.</text>
</comment>
<organism evidence="10 11">
    <name type="scientific">Rossellomorea aquimaris</name>
    <dbReference type="NCBI Taxonomy" id="189382"/>
    <lineage>
        <taxon>Bacteria</taxon>
        <taxon>Bacillati</taxon>
        <taxon>Bacillota</taxon>
        <taxon>Bacilli</taxon>
        <taxon>Bacillales</taxon>
        <taxon>Bacillaceae</taxon>
        <taxon>Rossellomorea</taxon>
    </lineage>
</organism>
<reference evidence="10 11" key="1">
    <citation type="submission" date="2018-06" db="EMBL/GenBank/DDBJ databases">
        <title>Freshwater and sediment microbial communities from various areas in North America, analyzing microbe dynamics in response to fracking.</title>
        <authorList>
            <person name="Lamendella R."/>
        </authorList>
    </citation>
    <scope>NUCLEOTIDE SEQUENCE [LARGE SCALE GENOMIC DNA]</scope>
    <source>
        <strain evidence="10 11">97B</strain>
    </source>
</reference>
<evidence type="ECO:0000256" key="8">
    <source>
        <dbReference type="RuleBase" id="RU366003"/>
    </source>
</evidence>
<comment type="similarity">
    <text evidence="2 8">Belongs to the PHP hydrolase family. HisK subfamily.</text>
</comment>
<evidence type="ECO:0000259" key="9">
    <source>
        <dbReference type="Pfam" id="PF02811"/>
    </source>
</evidence>
<evidence type="ECO:0000256" key="7">
    <source>
        <dbReference type="ARBA" id="ARBA00049158"/>
    </source>
</evidence>
<dbReference type="NCBIfam" id="TIGR01856">
    <property type="entry name" value="hisJ_fam"/>
    <property type="match status" value="1"/>
</dbReference>
<dbReference type="SUPFAM" id="SSF89550">
    <property type="entry name" value="PHP domain-like"/>
    <property type="match status" value="1"/>
</dbReference>
<dbReference type="GO" id="GO:0005737">
    <property type="term" value="C:cytoplasm"/>
    <property type="evidence" value="ECO:0007669"/>
    <property type="project" value="TreeGrafter"/>
</dbReference>
<dbReference type="InterPro" id="IPR004013">
    <property type="entry name" value="PHP_dom"/>
</dbReference>
<dbReference type="Pfam" id="PF02811">
    <property type="entry name" value="PHP"/>
    <property type="match status" value="1"/>
</dbReference>
<proteinExistence type="inferred from homology"/>
<dbReference type="GO" id="GO:0000105">
    <property type="term" value="P:L-histidine biosynthetic process"/>
    <property type="evidence" value="ECO:0007669"/>
    <property type="project" value="UniProtKB-UniRule"/>
</dbReference>
<accession>A0A366ENE0</accession>
<dbReference type="CDD" id="cd12110">
    <property type="entry name" value="PHP_HisPPase_Hisj_like"/>
    <property type="match status" value="1"/>
</dbReference>
<name>A0A366ENE0_9BACI</name>
<dbReference type="Gene3D" id="3.20.20.140">
    <property type="entry name" value="Metal-dependent hydrolases"/>
    <property type="match status" value="1"/>
</dbReference>
<sequence length="264" mass="29727">MVKVDGHIHTPFCPHGSDDTFEMYIERALSLNYSDITFTEHAPLPQGFEDTTPDKDSGMDPSHLLKYFQTLDILKEKYKDKITIKSGLEVDYIAGFEKETAEFLNAYGARLDDSILSVHFLQYEGKWDCLDFSPDVFQSMIDYYGSVDAIYERYYDTVIKSIRADLGPFKPKRIGHMTLVKKFQQLYPASHAFSDKTSLILKEMAARNLELDYNGAGLVKPYCGEPYPPTDIIQQALSLGIKTVYGSDAHTAAGIGQGRAEMQG</sequence>
<evidence type="ECO:0000256" key="3">
    <source>
        <dbReference type="ARBA" id="ARBA00013085"/>
    </source>
</evidence>
<gene>
    <name evidence="10" type="ORF">DET59_10757</name>
</gene>
<feature type="domain" description="PHP" evidence="9">
    <location>
        <begin position="5"/>
        <end position="212"/>
    </location>
</feature>
<evidence type="ECO:0000313" key="10">
    <source>
        <dbReference type="EMBL" id="RBP03911.1"/>
    </source>
</evidence>
<comment type="catalytic activity">
    <reaction evidence="7 8">
        <text>L-histidinol phosphate + H2O = L-histidinol + phosphate</text>
        <dbReference type="Rhea" id="RHEA:14465"/>
        <dbReference type="ChEBI" id="CHEBI:15377"/>
        <dbReference type="ChEBI" id="CHEBI:43474"/>
        <dbReference type="ChEBI" id="CHEBI:57699"/>
        <dbReference type="ChEBI" id="CHEBI:57980"/>
        <dbReference type="EC" id="3.1.3.15"/>
    </reaction>
</comment>
<comment type="caution">
    <text evidence="10">The sequence shown here is derived from an EMBL/GenBank/DDBJ whole genome shotgun (WGS) entry which is preliminary data.</text>
</comment>
<dbReference type="UniPathway" id="UPA00031">
    <property type="reaction ID" value="UER00013"/>
</dbReference>
<protein>
    <recommendedName>
        <fullName evidence="3 8">Histidinol-phosphatase</fullName>
        <shortName evidence="8">HolPase</shortName>
        <ecNumber evidence="3 8">3.1.3.15</ecNumber>
    </recommendedName>
</protein>
<evidence type="ECO:0000256" key="4">
    <source>
        <dbReference type="ARBA" id="ARBA00022605"/>
    </source>
</evidence>
<dbReference type="PANTHER" id="PTHR21039">
    <property type="entry name" value="HISTIDINOL PHOSPHATASE-RELATED"/>
    <property type="match status" value="1"/>
</dbReference>
<keyword evidence="4 8" id="KW-0028">Amino-acid biosynthesis</keyword>
<dbReference type="Proteomes" id="UP000252118">
    <property type="component" value="Unassembled WGS sequence"/>
</dbReference>
<keyword evidence="5 8" id="KW-0378">Hydrolase</keyword>
<dbReference type="GO" id="GO:0004401">
    <property type="term" value="F:histidinol-phosphatase activity"/>
    <property type="evidence" value="ECO:0007669"/>
    <property type="project" value="UniProtKB-UniRule"/>
</dbReference>
<evidence type="ECO:0000256" key="5">
    <source>
        <dbReference type="ARBA" id="ARBA00022801"/>
    </source>
</evidence>
<dbReference type="InterPro" id="IPR016195">
    <property type="entry name" value="Pol/histidinol_Pase-like"/>
</dbReference>
<dbReference type="AlphaFoldDB" id="A0A366ENE0"/>
<dbReference type="EMBL" id="QNRJ01000007">
    <property type="protein sequence ID" value="RBP03911.1"/>
    <property type="molecule type" value="Genomic_DNA"/>
</dbReference>
<evidence type="ECO:0000313" key="11">
    <source>
        <dbReference type="Proteomes" id="UP000252118"/>
    </source>
</evidence>
<evidence type="ECO:0000256" key="1">
    <source>
        <dbReference type="ARBA" id="ARBA00004970"/>
    </source>
</evidence>